<keyword evidence="2" id="KW-1185">Reference proteome</keyword>
<dbReference type="Proteomes" id="UP001154322">
    <property type="component" value="Unassembled WGS sequence"/>
</dbReference>
<evidence type="ECO:0000313" key="1">
    <source>
        <dbReference type="EMBL" id="CAH8244090.1"/>
    </source>
</evidence>
<proteinExistence type="predicted"/>
<organism evidence="1 2">
    <name type="scientific">Paenibacillus melissococcoides</name>
    <dbReference type="NCBI Taxonomy" id="2912268"/>
    <lineage>
        <taxon>Bacteria</taxon>
        <taxon>Bacillati</taxon>
        <taxon>Bacillota</taxon>
        <taxon>Bacilli</taxon>
        <taxon>Bacillales</taxon>
        <taxon>Paenibacillaceae</taxon>
        <taxon>Paenibacillus</taxon>
    </lineage>
</organism>
<accession>A0ABN8TZF4</accession>
<reference evidence="1" key="1">
    <citation type="submission" date="2022-06" db="EMBL/GenBank/DDBJ databases">
        <authorList>
            <person name="Dietemann V."/>
            <person name="Ory F."/>
            <person name="Dainat B."/>
            <person name="Oberhansli S."/>
        </authorList>
    </citation>
    <scope>NUCLEOTIDE SEQUENCE</scope>
    <source>
        <strain evidence="1">Ena-SAMPLE-TAB-26-04-2022-14:26:32:270-5432</strain>
    </source>
</reference>
<name>A0ABN8TZF4_9BACL</name>
<dbReference type="EMBL" id="CALYLO010000001">
    <property type="protein sequence ID" value="CAH8244090.1"/>
    <property type="molecule type" value="Genomic_DNA"/>
</dbReference>
<comment type="caution">
    <text evidence="1">The sequence shown here is derived from an EMBL/GenBank/DDBJ whole genome shotgun (WGS) entry which is preliminary data.</text>
</comment>
<gene>
    <name evidence="1" type="ORF">WJ0W_001329</name>
</gene>
<evidence type="ECO:0000313" key="2">
    <source>
        <dbReference type="Proteomes" id="UP001154322"/>
    </source>
</evidence>
<protein>
    <submittedName>
        <fullName evidence="1">Uncharacterized protein</fullName>
    </submittedName>
</protein>
<sequence>MLFDEDVFREGLIKDCAIERQNGDRVTFDKVILPKSAIASLSAST</sequence>